<keyword evidence="1" id="KW-1015">Disulfide bond</keyword>
<dbReference type="WBParaSite" id="SMUV_0000234301-mRNA-1">
    <property type="protein sequence ID" value="SMUV_0000234301-mRNA-1"/>
    <property type="gene ID" value="SMUV_0000234301"/>
</dbReference>
<evidence type="ECO:0000256" key="2">
    <source>
        <dbReference type="SAM" id="MobiDB-lite"/>
    </source>
</evidence>
<dbReference type="Gene3D" id="1.10.10.1870">
    <property type="entry name" value="ShTK domain-like"/>
    <property type="match status" value="1"/>
</dbReference>
<feature type="domain" description="ShKT" evidence="3">
    <location>
        <begin position="23"/>
        <end position="57"/>
    </location>
</feature>
<dbReference type="SMART" id="SM00254">
    <property type="entry name" value="ShKT"/>
    <property type="match status" value="1"/>
</dbReference>
<organism evidence="4 5">
    <name type="scientific">Syphacia muris</name>
    <dbReference type="NCBI Taxonomy" id="451379"/>
    <lineage>
        <taxon>Eukaryota</taxon>
        <taxon>Metazoa</taxon>
        <taxon>Ecdysozoa</taxon>
        <taxon>Nematoda</taxon>
        <taxon>Chromadorea</taxon>
        <taxon>Rhabditida</taxon>
        <taxon>Spirurina</taxon>
        <taxon>Oxyuridomorpha</taxon>
        <taxon>Oxyuroidea</taxon>
        <taxon>Oxyuridae</taxon>
        <taxon>Syphacia</taxon>
    </lineage>
</organism>
<name>A0A0N5ADS3_9BILA</name>
<dbReference type="AlphaFoldDB" id="A0A0N5ADS3"/>
<feature type="region of interest" description="Disordered" evidence="2">
    <location>
        <begin position="77"/>
        <end position="109"/>
    </location>
</feature>
<dbReference type="Pfam" id="PF01549">
    <property type="entry name" value="ShK"/>
    <property type="match status" value="1"/>
</dbReference>
<dbReference type="PROSITE" id="PS51670">
    <property type="entry name" value="SHKT"/>
    <property type="match status" value="1"/>
</dbReference>
<feature type="disulfide bond" evidence="1">
    <location>
        <begin position="23"/>
        <end position="57"/>
    </location>
</feature>
<comment type="caution">
    <text evidence="1">Lacks conserved residue(s) required for the propagation of feature annotation.</text>
</comment>
<keyword evidence="4" id="KW-1185">Reference proteome</keyword>
<evidence type="ECO:0000313" key="4">
    <source>
        <dbReference type="Proteomes" id="UP000046393"/>
    </source>
</evidence>
<feature type="compositionally biased region" description="Acidic residues" evidence="2">
    <location>
        <begin position="89"/>
        <end position="106"/>
    </location>
</feature>
<reference evidence="5" key="1">
    <citation type="submission" date="2017-02" db="UniProtKB">
        <authorList>
            <consortium name="WormBaseParasite"/>
        </authorList>
    </citation>
    <scope>IDENTIFICATION</scope>
</reference>
<accession>A0A0N5ADS3</accession>
<evidence type="ECO:0000259" key="3">
    <source>
        <dbReference type="PROSITE" id="PS51670"/>
    </source>
</evidence>
<proteinExistence type="predicted"/>
<protein>
    <submittedName>
        <fullName evidence="5">ShKT domain-containing protein</fullName>
    </submittedName>
</protein>
<dbReference type="Proteomes" id="UP000046393">
    <property type="component" value="Unplaced"/>
</dbReference>
<sequence>MLLILFSLLVTSFGQHFDGSNHCVDLSSNCVKRQSLCQNALFEDLMREQCRKTCNFCDDDPDGAPIDATDEDTFIEEQSVEETTPGSFEEIDSAVEEPEVGPEPEPIEYSTRAPAYSKKIDACLDRSHDCA</sequence>
<evidence type="ECO:0000256" key="1">
    <source>
        <dbReference type="PROSITE-ProRule" id="PRU01005"/>
    </source>
</evidence>
<evidence type="ECO:0000313" key="5">
    <source>
        <dbReference type="WBParaSite" id="SMUV_0000234301-mRNA-1"/>
    </source>
</evidence>
<dbReference type="InterPro" id="IPR003582">
    <property type="entry name" value="ShKT_dom"/>
</dbReference>